<dbReference type="RefSeq" id="WP_277551617.1">
    <property type="nucleotide sequence ID" value="NZ_JARAMH010000011.1"/>
</dbReference>
<keyword evidence="6" id="KW-1185">Reference proteome</keyword>
<keyword evidence="2" id="KW-0238">DNA-binding</keyword>
<dbReference type="PANTHER" id="PTHR44846">
    <property type="entry name" value="MANNOSYL-D-GLYCERATE TRANSPORT/METABOLISM SYSTEM REPRESSOR MNGR-RELATED"/>
    <property type="match status" value="1"/>
</dbReference>
<dbReference type="InterPro" id="IPR036388">
    <property type="entry name" value="WH-like_DNA-bd_sf"/>
</dbReference>
<feature type="domain" description="HTH gntR-type" evidence="4">
    <location>
        <begin position="4"/>
        <end position="70"/>
    </location>
</feature>
<dbReference type="InterPro" id="IPR036390">
    <property type="entry name" value="WH_DNA-bd_sf"/>
</dbReference>
<dbReference type="SUPFAM" id="SSF64288">
    <property type="entry name" value="Chorismate lyase-like"/>
    <property type="match status" value="1"/>
</dbReference>
<dbReference type="SMART" id="SM00866">
    <property type="entry name" value="UTRA"/>
    <property type="match status" value="1"/>
</dbReference>
<proteinExistence type="predicted"/>
<sequence>MAGVTKYHMIRDHLLDRLDSMAAGEQLPTERDLAQELGVSRMTLRRATDELVAGGLVRRRPGSGVFAVGPKLDTALAATSFTQDMLSRGLRPGSRMLAFERRAAGARIGRRLEVSPSADVVHATRLRLADEEPMSIETLYVPESVVPGLTVDDLEDASYYELLRLRYGVVIARGVQTIQPTVTDEEESRELGVPLHSPALLFERTSWAADGTVVEFVRSIYRGDRYQIRTELTVPRTAAPVQETTG</sequence>
<dbReference type="SMART" id="SM00345">
    <property type="entry name" value="HTH_GNTR"/>
    <property type="match status" value="1"/>
</dbReference>
<evidence type="ECO:0000256" key="1">
    <source>
        <dbReference type="ARBA" id="ARBA00023015"/>
    </source>
</evidence>
<dbReference type="PROSITE" id="PS50949">
    <property type="entry name" value="HTH_GNTR"/>
    <property type="match status" value="1"/>
</dbReference>
<keyword evidence="3" id="KW-0804">Transcription</keyword>
<dbReference type="PANTHER" id="PTHR44846:SF1">
    <property type="entry name" value="MANNOSYL-D-GLYCERATE TRANSPORT_METABOLISM SYSTEM REPRESSOR MNGR-RELATED"/>
    <property type="match status" value="1"/>
</dbReference>
<dbReference type="InterPro" id="IPR011663">
    <property type="entry name" value="UTRA"/>
</dbReference>
<dbReference type="Gene3D" id="1.10.10.10">
    <property type="entry name" value="Winged helix-like DNA-binding domain superfamily/Winged helix DNA-binding domain"/>
    <property type="match status" value="1"/>
</dbReference>
<evidence type="ECO:0000256" key="2">
    <source>
        <dbReference type="ARBA" id="ARBA00023125"/>
    </source>
</evidence>
<dbReference type="InterPro" id="IPR028978">
    <property type="entry name" value="Chorismate_lyase_/UTRA_dom_sf"/>
</dbReference>
<evidence type="ECO:0000313" key="5">
    <source>
        <dbReference type="EMBL" id="MFC4904402.1"/>
    </source>
</evidence>
<dbReference type="Gene3D" id="3.40.1410.10">
    <property type="entry name" value="Chorismate lyase-like"/>
    <property type="match status" value="1"/>
</dbReference>
<dbReference type="Pfam" id="PF07702">
    <property type="entry name" value="UTRA"/>
    <property type="match status" value="1"/>
</dbReference>
<dbReference type="SUPFAM" id="SSF46785">
    <property type="entry name" value="Winged helix' DNA-binding domain"/>
    <property type="match status" value="1"/>
</dbReference>
<dbReference type="CDD" id="cd07377">
    <property type="entry name" value="WHTH_GntR"/>
    <property type="match status" value="1"/>
</dbReference>
<evidence type="ECO:0000259" key="4">
    <source>
        <dbReference type="PROSITE" id="PS50949"/>
    </source>
</evidence>
<protein>
    <submittedName>
        <fullName evidence="5">GntR family transcriptional regulator</fullName>
    </submittedName>
</protein>
<dbReference type="Proteomes" id="UP001595797">
    <property type="component" value="Unassembled WGS sequence"/>
</dbReference>
<dbReference type="InterPro" id="IPR000524">
    <property type="entry name" value="Tscrpt_reg_HTH_GntR"/>
</dbReference>
<evidence type="ECO:0000256" key="3">
    <source>
        <dbReference type="ARBA" id="ARBA00023163"/>
    </source>
</evidence>
<dbReference type="PRINTS" id="PR00035">
    <property type="entry name" value="HTHGNTR"/>
</dbReference>
<reference evidence="6" key="1">
    <citation type="journal article" date="2019" name="Int. J. Syst. Evol. Microbiol.">
        <title>The Global Catalogue of Microorganisms (GCM) 10K type strain sequencing project: providing services to taxonomists for standard genome sequencing and annotation.</title>
        <authorList>
            <consortium name="The Broad Institute Genomics Platform"/>
            <consortium name="The Broad Institute Genome Sequencing Center for Infectious Disease"/>
            <person name="Wu L."/>
            <person name="Ma J."/>
        </authorList>
    </citation>
    <scope>NUCLEOTIDE SEQUENCE [LARGE SCALE GENOMIC DNA]</scope>
    <source>
        <strain evidence="6">CGMCC 4.6946</strain>
    </source>
</reference>
<evidence type="ECO:0000313" key="6">
    <source>
        <dbReference type="Proteomes" id="UP001595797"/>
    </source>
</evidence>
<dbReference type="InterPro" id="IPR050679">
    <property type="entry name" value="Bact_HTH_transcr_reg"/>
</dbReference>
<dbReference type="EMBL" id="JBHSIW010000017">
    <property type="protein sequence ID" value="MFC4904402.1"/>
    <property type="molecule type" value="Genomic_DNA"/>
</dbReference>
<organism evidence="5 6">
    <name type="scientific">Kocuria oceani</name>
    <dbReference type="NCBI Taxonomy" id="988827"/>
    <lineage>
        <taxon>Bacteria</taxon>
        <taxon>Bacillati</taxon>
        <taxon>Actinomycetota</taxon>
        <taxon>Actinomycetes</taxon>
        <taxon>Micrococcales</taxon>
        <taxon>Micrococcaceae</taxon>
        <taxon>Kocuria</taxon>
    </lineage>
</organism>
<keyword evidence="1" id="KW-0805">Transcription regulation</keyword>
<gene>
    <name evidence="5" type="ORF">ACFPCS_12565</name>
</gene>
<name>A0ABV9TNP2_9MICC</name>
<comment type="caution">
    <text evidence="5">The sequence shown here is derived from an EMBL/GenBank/DDBJ whole genome shotgun (WGS) entry which is preliminary data.</text>
</comment>
<accession>A0ABV9TNP2</accession>
<dbReference type="Pfam" id="PF00392">
    <property type="entry name" value="GntR"/>
    <property type="match status" value="1"/>
</dbReference>